<reference evidence="2" key="1">
    <citation type="journal article" date="2021" name="Nat. Commun.">
        <title>Genetic determinants of endophytism in the Arabidopsis root mycobiome.</title>
        <authorList>
            <person name="Mesny F."/>
            <person name="Miyauchi S."/>
            <person name="Thiergart T."/>
            <person name="Pickel B."/>
            <person name="Atanasova L."/>
            <person name="Karlsson M."/>
            <person name="Huettel B."/>
            <person name="Barry K.W."/>
            <person name="Haridas S."/>
            <person name="Chen C."/>
            <person name="Bauer D."/>
            <person name="Andreopoulos W."/>
            <person name="Pangilinan J."/>
            <person name="LaButti K."/>
            <person name="Riley R."/>
            <person name="Lipzen A."/>
            <person name="Clum A."/>
            <person name="Drula E."/>
            <person name="Henrissat B."/>
            <person name="Kohler A."/>
            <person name="Grigoriev I.V."/>
            <person name="Martin F.M."/>
            <person name="Hacquard S."/>
        </authorList>
    </citation>
    <scope>NUCLEOTIDE SEQUENCE</scope>
    <source>
        <strain evidence="2">MPI-SDFR-AT-0073</strain>
    </source>
</reference>
<dbReference type="Proteomes" id="UP000758603">
    <property type="component" value="Unassembled WGS sequence"/>
</dbReference>
<name>A0A9P8UBA8_9PEZI</name>
<evidence type="ECO:0000256" key="1">
    <source>
        <dbReference type="SAM" id="MobiDB-lite"/>
    </source>
</evidence>
<evidence type="ECO:0000313" key="3">
    <source>
        <dbReference type="Proteomes" id="UP000758603"/>
    </source>
</evidence>
<sequence length="172" mass="19332">MPWFLLRLTYHIGAKLLRSVPESGSCGKKLFKRSHEVDASRKHFGKKATVSVACNIFLGHQILRCNAMDDFYGVRFALLQRRKKSSDAGRNIPPRRRTSARREGFGHPSGRGSCRGKKQVGSNKPVAEIEIHRDDRGIFYLFSHSRLEQERALALKGNASRVNGSISSDARP</sequence>
<protein>
    <submittedName>
        <fullName evidence="2">Uncharacterized protein</fullName>
    </submittedName>
</protein>
<keyword evidence="3" id="KW-1185">Reference proteome</keyword>
<gene>
    <name evidence="2" type="ORF">BKA67DRAFT_542223</name>
</gene>
<comment type="caution">
    <text evidence="2">The sequence shown here is derived from an EMBL/GenBank/DDBJ whole genome shotgun (WGS) entry which is preliminary data.</text>
</comment>
<accession>A0A9P8UBA8</accession>
<dbReference type="RefSeq" id="XP_045951189.1">
    <property type="nucleotide sequence ID" value="XM_046101072.1"/>
</dbReference>
<evidence type="ECO:0000313" key="2">
    <source>
        <dbReference type="EMBL" id="KAH6643259.1"/>
    </source>
</evidence>
<dbReference type="AlphaFoldDB" id="A0A9P8UBA8"/>
<dbReference type="GeneID" id="70129964"/>
<feature type="region of interest" description="Disordered" evidence="1">
    <location>
        <begin position="85"/>
        <end position="125"/>
    </location>
</feature>
<dbReference type="EMBL" id="JAGPXC010000013">
    <property type="protein sequence ID" value="KAH6643259.1"/>
    <property type="molecule type" value="Genomic_DNA"/>
</dbReference>
<proteinExistence type="predicted"/>
<organism evidence="2 3">
    <name type="scientific">Truncatella angustata</name>
    <dbReference type="NCBI Taxonomy" id="152316"/>
    <lineage>
        <taxon>Eukaryota</taxon>
        <taxon>Fungi</taxon>
        <taxon>Dikarya</taxon>
        <taxon>Ascomycota</taxon>
        <taxon>Pezizomycotina</taxon>
        <taxon>Sordariomycetes</taxon>
        <taxon>Xylariomycetidae</taxon>
        <taxon>Amphisphaeriales</taxon>
        <taxon>Sporocadaceae</taxon>
        <taxon>Truncatella</taxon>
    </lineage>
</organism>